<evidence type="ECO:0000256" key="1">
    <source>
        <dbReference type="SAM" id="MobiDB-lite"/>
    </source>
</evidence>
<name>A0A1G6D7L6_9GAMM</name>
<proteinExistence type="predicted"/>
<evidence type="ECO:0000313" key="2">
    <source>
        <dbReference type="EMBL" id="SDB40875.1"/>
    </source>
</evidence>
<sequence>MRPLVLVAVLLTFLLSIALFEDDMGASQAPQVSTSNEVVSEADKQAQQQAELLAQETETGSVKNGRPD</sequence>
<protein>
    <submittedName>
        <fullName evidence="2">Uncharacterized protein</fullName>
    </submittedName>
</protein>
<organism evidence="2 3">
    <name type="scientific">Pseudidiomarina indica</name>
    <dbReference type="NCBI Taxonomy" id="1159017"/>
    <lineage>
        <taxon>Bacteria</taxon>
        <taxon>Pseudomonadati</taxon>
        <taxon>Pseudomonadota</taxon>
        <taxon>Gammaproteobacteria</taxon>
        <taxon>Alteromonadales</taxon>
        <taxon>Idiomarinaceae</taxon>
        <taxon>Pseudidiomarina</taxon>
    </lineage>
</organism>
<evidence type="ECO:0000313" key="3">
    <source>
        <dbReference type="Proteomes" id="UP000199626"/>
    </source>
</evidence>
<reference evidence="3" key="1">
    <citation type="submission" date="2016-10" db="EMBL/GenBank/DDBJ databases">
        <authorList>
            <person name="Varghese N."/>
            <person name="Submissions S."/>
        </authorList>
    </citation>
    <scope>NUCLEOTIDE SEQUENCE [LARGE SCALE GENOMIC DNA]</scope>
    <source>
        <strain evidence="3">CGMCC 1.10824</strain>
    </source>
</reference>
<dbReference type="STRING" id="1159017.SAMN02927930_01574"/>
<dbReference type="RefSeq" id="WP_143001080.1">
    <property type="nucleotide sequence ID" value="NZ_FMXN01000008.1"/>
</dbReference>
<keyword evidence="3" id="KW-1185">Reference proteome</keyword>
<dbReference type="AlphaFoldDB" id="A0A1G6D7L6"/>
<feature type="region of interest" description="Disordered" evidence="1">
    <location>
        <begin position="29"/>
        <end position="68"/>
    </location>
</feature>
<feature type="compositionally biased region" description="Low complexity" evidence="1">
    <location>
        <begin position="45"/>
        <end position="59"/>
    </location>
</feature>
<feature type="compositionally biased region" description="Polar residues" evidence="1">
    <location>
        <begin position="29"/>
        <end position="38"/>
    </location>
</feature>
<accession>A0A1G6D7L6</accession>
<dbReference type="Proteomes" id="UP000199626">
    <property type="component" value="Unassembled WGS sequence"/>
</dbReference>
<dbReference type="EMBL" id="FMXN01000008">
    <property type="protein sequence ID" value="SDB40875.1"/>
    <property type="molecule type" value="Genomic_DNA"/>
</dbReference>
<gene>
    <name evidence="2" type="ORF">SAMN02927930_01574</name>
</gene>